<accession>Q63397</accession>
<name>Q63397_RAT</name>
<dbReference type="AlphaFoldDB" id="Q63397"/>
<feature type="non-terminal residue" evidence="2">
    <location>
        <position position="1"/>
    </location>
</feature>
<dbReference type="EMBL" id="X56145">
    <property type="protein sequence ID" value="CAA39610.1"/>
    <property type="molecule type" value="mRNA"/>
</dbReference>
<evidence type="ECO:0000256" key="1">
    <source>
        <dbReference type="SAM" id="MobiDB-lite"/>
    </source>
</evidence>
<proteinExistence type="evidence at transcript level"/>
<organism evidence="2">
    <name type="scientific">Rattus norvegicus</name>
    <name type="common">Rat</name>
    <dbReference type="NCBI Taxonomy" id="10116"/>
    <lineage>
        <taxon>Eukaryota</taxon>
        <taxon>Metazoa</taxon>
        <taxon>Chordata</taxon>
        <taxon>Craniata</taxon>
        <taxon>Vertebrata</taxon>
        <taxon>Euteleostomi</taxon>
        <taxon>Mammalia</taxon>
        <taxon>Eutheria</taxon>
        <taxon>Euarchontoglires</taxon>
        <taxon>Glires</taxon>
        <taxon>Rodentia</taxon>
        <taxon>Myomorpha</taxon>
        <taxon>Muroidea</taxon>
        <taxon>Muridae</taxon>
        <taxon>Murinae</taxon>
        <taxon>Rattus</taxon>
    </lineage>
</organism>
<dbReference type="PIR" id="S49309">
    <property type="entry name" value="S49309"/>
</dbReference>
<sequence>GTRATVGEGRSRKVTGQKKLSPHHHLTGHNHVRQK</sequence>
<protein>
    <submittedName>
        <fullName evidence="2">Oncofetal protein (OFP)</fullName>
    </submittedName>
</protein>
<reference evidence="2" key="1">
    <citation type="submission" date="1990-10" db="EMBL/GenBank/DDBJ databases">
        <authorList>
            <person name="Runge S.W."/>
            <person name="Schumm D.E."/>
            <person name="Webb T.E."/>
        </authorList>
    </citation>
    <scope>NUCLEOTIDE SEQUENCE</scope>
    <source>
        <strain evidence="2">Buffalo</strain>
        <tissue evidence="2">Liver tumour</tissue>
    </source>
</reference>
<feature type="compositionally biased region" description="Basic residues" evidence="1">
    <location>
        <begin position="12"/>
        <end position="35"/>
    </location>
</feature>
<evidence type="ECO:0000313" key="2">
    <source>
        <dbReference type="EMBL" id="CAA39610.1"/>
    </source>
</evidence>
<feature type="region of interest" description="Disordered" evidence="1">
    <location>
        <begin position="1"/>
        <end position="35"/>
    </location>
</feature>